<protein>
    <recommendedName>
        <fullName evidence="4">Outer membrane beta-barrel protein</fullName>
    </recommendedName>
</protein>
<accession>A0A6P1W154</accession>
<evidence type="ECO:0000313" key="3">
    <source>
        <dbReference type="Proteomes" id="UP000464577"/>
    </source>
</evidence>
<proteinExistence type="predicted"/>
<dbReference type="KEGG" id="senf:GJR95_28065"/>
<gene>
    <name evidence="2" type="ORF">GJR95_28065</name>
</gene>
<sequence>MGIRLYIAGLVVGLILSSDLANAQERRRSTDSTRTRRYGRLSGDSTRIRPRLPDSIRTRRWDYALVVTAGGGLSYYSTHLGVPPGLEQARISRFGVPASLRVMWYPDHRLRVGVETGWTTMYSYRGQVLGERTHVYVSAVPVLLVFSMPLAWVRGFEQNLVRRMAVTVGTGAYVNHSRLDYAGKVESNTISLGWMAAASYTYPVGRRFRIAGELKWYDAVAVENAAFTAELQLVWRAFSW</sequence>
<keyword evidence="3" id="KW-1185">Reference proteome</keyword>
<dbReference type="RefSeq" id="WP_162389033.1">
    <property type="nucleotide sequence ID" value="NZ_CP045997.1"/>
</dbReference>
<reference evidence="2 3" key="1">
    <citation type="submission" date="2019-11" db="EMBL/GenBank/DDBJ databases">
        <title>Spirosoma endbachense sp. nov., isolated from a natural salt meadow.</title>
        <authorList>
            <person name="Rojas J."/>
            <person name="Ambika Manirajan B."/>
            <person name="Ratering S."/>
            <person name="Suarez C."/>
            <person name="Geissler-Plaum R."/>
            <person name="Schnell S."/>
        </authorList>
    </citation>
    <scope>NUCLEOTIDE SEQUENCE [LARGE SCALE GENOMIC DNA]</scope>
    <source>
        <strain evidence="2 3">I-24</strain>
    </source>
</reference>
<feature type="compositionally biased region" description="Basic and acidic residues" evidence="1">
    <location>
        <begin position="25"/>
        <end position="34"/>
    </location>
</feature>
<evidence type="ECO:0000313" key="2">
    <source>
        <dbReference type="EMBL" id="QHV98624.1"/>
    </source>
</evidence>
<feature type="region of interest" description="Disordered" evidence="1">
    <location>
        <begin position="25"/>
        <end position="46"/>
    </location>
</feature>
<evidence type="ECO:0000256" key="1">
    <source>
        <dbReference type="SAM" id="MobiDB-lite"/>
    </source>
</evidence>
<dbReference type="EMBL" id="CP045997">
    <property type="protein sequence ID" value="QHV98624.1"/>
    <property type="molecule type" value="Genomic_DNA"/>
</dbReference>
<dbReference type="AlphaFoldDB" id="A0A6P1W154"/>
<name>A0A6P1W154_9BACT</name>
<dbReference type="Proteomes" id="UP000464577">
    <property type="component" value="Chromosome"/>
</dbReference>
<organism evidence="2 3">
    <name type="scientific">Spirosoma endbachense</name>
    <dbReference type="NCBI Taxonomy" id="2666025"/>
    <lineage>
        <taxon>Bacteria</taxon>
        <taxon>Pseudomonadati</taxon>
        <taxon>Bacteroidota</taxon>
        <taxon>Cytophagia</taxon>
        <taxon>Cytophagales</taxon>
        <taxon>Cytophagaceae</taxon>
        <taxon>Spirosoma</taxon>
    </lineage>
</organism>
<evidence type="ECO:0008006" key="4">
    <source>
        <dbReference type="Google" id="ProtNLM"/>
    </source>
</evidence>